<dbReference type="AlphaFoldDB" id="A0A9W6TFF9"/>
<evidence type="ECO:0000313" key="2">
    <source>
        <dbReference type="EMBL" id="GMF12459.1"/>
    </source>
</evidence>
<feature type="compositionally biased region" description="Basic residues" evidence="1">
    <location>
        <begin position="21"/>
        <end position="37"/>
    </location>
</feature>
<proteinExistence type="predicted"/>
<name>A0A9W6TFF9_9STRA</name>
<feature type="region of interest" description="Disordered" evidence="1">
    <location>
        <begin position="427"/>
        <end position="481"/>
    </location>
</feature>
<feature type="region of interest" description="Disordered" evidence="1">
    <location>
        <begin position="21"/>
        <end position="56"/>
    </location>
</feature>
<feature type="region of interest" description="Disordered" evidence="1">
    <location>
        <begin position="497"/>
        <end position="536"/>
    </location>
</feature>
<evidence type="ECO:0000256" key="1">
    <source>
        <dbReference type="SAM" id="MobiDB-lite"/>
    </source>
</evidence>
<keyword evidence="3" id="KW-1185">Reference proteome</keyword>
<feature type="region of interest" description="Disordered" evidence="1">
    <location>
        <begin position="357"/>
        <end position="376"/>
    </location>
</feature>
<accession>A0A9W6TFF9</accession>
<dbReference type="OrthoDB" id="164840at2759"/>
<comment type="caution">
    <text evidence="2">The sequence shown here is derived from an EMBL/GenBank/DDBJ whole genome shotgun (WGS) entry which is preliminary data.</text>
</comment>
<protein>
    <submittedName>
        <fullName evidence="2">Unnamed protein product</fullName>
    </submittedName>
</protein>
<feature type="compositionally biased region" description="Pro residues" evidence="1">
    <location>
        <begin position="461"/>
        <end position="474"/>
    </location>
</feature>
<gene>
    <name evidence="2" type="ORF">Plil01_000307000</name>
</gene>
<feature type="compositionally biased region" description="Basic and acidic residues" evidence="1">
    <location>
        <begin position="363"/>
        <end position="375"/>
    </location>
</feature>
<feature type="compositionally biased region" description="Basic and acidic residues" evidence="1">
    <location>
        <begin position="432"/>
        <end position="445"/>
    </location>
</feature>
<feature type="compositionally biased region" description="Basic residues" evidence="1">
    <location>
        <begin position="527"/>
        <end position="536"/>
    </location>
</feature>
<organism evidence="2 3">
    <name type="scientific">Phytophthora lilii</name>
    <dbReference type="NCBI Taxonomy" id="2077276"/>
    <lineage>
        <taxon>Eukaryota</taxon>
        <taxon>Sar</taxon>
        <taxon>Stramenopiles</taxon>
        <taxon>Oomycota</taxon>
        <taxon>Peronosporomycetes</taxon>
        <taxon>Peronosporales</taxon>
        <taxon>Peronosporaceae</taxon>
        <taxon>Phytophthora</taxon>
    </lineage>
</organism>
<evidence type="ECO:0000313" key="3">
    <source>
        <dbReference type="Proteomes" id="UP001165083"/>
    </source>
</evidence>
<reference evidence="2" key="1">
    <citation type="submission" date="2023-04" db="EMBL/GenBank/DDBJ databases">
        <title>Phytophthora lilii NBRC 32176.</title>
        <authorList>
            <person name="Ichikawa N."/>
            <person name="Sato H."/>
            <person name="Tonouchi N."/>
        </authorList>
    </citation>
    <scope>NUCLEOTIDE SEQUENCE</scope>
    <source>
        <strain evidence="2">NBRC 32176</strain>
    </source>
</reference>
<sequence length="536" mass="59867">MNLRVYKSLKPGKQREAYLARFKRRRGIPVANQKKKKEEKQEEEPMPSPQRMVPGNFVWPEGLDREEFLAKKPGAERMARKIATFLGDEGLENDLDDGVDDGPGTEILPPRTENVIPRTMITRFLDPYFKPASYHPLFRSDGCSLLESIEPRGGHVNRRKFGAVRTLAQSRGVLKTGYTDVKCFGGTACNKRRGQSRTRKYADLVDYLVYMASVKSLNIGELIGSFDDSAAVAGSIVIEEYMTQLMEDAVEQKKALCPVTEASVQSFTRELLSGFNWRLFEQQNCSSLSDSLTDQAALADKVAELISPEFVSTQPLQLDVGAHKADLLRWIRSAVAIPSLASTGEGPHITTNMQTNEKASNLGDDRQDNEVEKAQRTHRIRLSVKANPMHGHPAYKLHFTTALKDGHHVETSVGGLDSKEKAKATIMQLSKAVERQEERSKRAQEGHQQQQVPAPTRVDPIAPPVLHPPPPTDPNDPDTPMFLHVWEHFNAYAKQKWEASVAASSNALTSEDEASATEQSTKPYQGRPKRRKVSFQ</sequence>
<dbReference type="EMBL" id="BSXW01000117">
    <property type="protein sequence ID" value="GMF12459.1"/>
    <property type="molecule type" value="Genomic_DNA"/>
</dbReference>
<dbReference type="Proteomes" id="UP001165083">
    <property type="component" value="Unassembled WGS sequence"/>
</dbReference>